<gene>
    <name evidence="2" type="ORF">A6F65_00093</name>
</gene>
<feature type="transmembrane region" description="Helical" evidence="1">
    <location>
        <begin position="338"/>
        <end position="365"/>
    </location>
</feature>
<feature type="transmembrane region" description="Helical" evidence="1">
    <location>
        <begin position="255"/>
        <end position="273"/>
    </location>
</feature>
<keyword evidence="1" id="KW-0812">Transmembrane</keyword>
<evidence type="ECO:0000256" key="1">
    <source>
        <dbReference type="SAM" id="Phobius"/>
    </source>
</evidence>
<protein>
    <recommendedName>
        <fullName evidence="4">DUF3667 domain-containing protein</fullName>
    </recommendedName>
</protein>
<organism evidence="2 3">
    <name type="scientific">Paraurantiacibacter namhicola</name>
    <dbReference type="NCBI Taxonomy" id="645517"/>
    <lineage>
        <taxon>Bacteria</taxon>
        <taxon>Pseudomonadati</taxon>
        <taxon>Pseudomonadota</taxon>
        <taxon>Alphaproteobacteria</taxon>
        <taxon>Sphingomonadales</taxon>
        <taxon>Erythrobacteraceae</taxon>
        <taxon>Paraurantiacibacter</taxon>
    </lineage>
</organism>
<dbReference type="Proteomes" id="UP000092698">
    <property type="component" value="Chromosome"/>
</dbReference>
<dbReference type="EMBL" id="CP016545">
    <property type="protein sequence ID" value="ANU06421.1"/>
    <property type="molecule type" value="Genomic_DNA"/>
</dbReference>
<dbReference type="AlphaFoldDB" id="A0A1C7D517"/>
<keyword evidence="3" id="KW-1185">Reference proteome</keyword>
<feature type="transmembrane region" description="Helical" evidence="1">
    <location>
        <begin position="285"/>
        <end position="318"/>
    </location>
</feature>
<reference evidence="2 3" key="1">
    <citation type="submission" date="2016-07" db="EMBL/GenBank/DDBJ databases">
        <title>Complete genome sequence of Altererythrobacter namhicola JCM 16345T, containing esterase-encoding genes.</title>
        <authorList>
            <person name="Cheng H."/>
            <person name="Wu Y.-H."/>
            <person name="Jian S.-L."/>
            <person name="Huo Y.-Y."/>
            <person name="Wang C.-S."/>
            <person name="Xu X.-W."/>
        </authorList>
    </citation>
    <scope>NUCLEOTIDE SEQUENCE [LARGE SCALE GENOMIC DNA]</scope>
    <source>
        <strain evidence="2 3">JCM 16345</strain>
    </source>
</reference>
<dbReference type="RefSeq" id="WP_067784541.1">
    <property type="nucleotide sequence ID" value="NZ_CP016545.1"/>
</dbReference>
<evidence type="ECO:0008006" key="4">
    <source>
        <dbReference type="Google" id="ProtNLM"/>
    </source>
</evidence>
<proteinExistence type="predicted"/>
<accession>A0A1C7D517</accession>
<keyword evidence="1" id="KW-0472">Membrane</keyword>
<evidence type="ECO:0000313" key="2">
    <source>
        <dbReference type="EMBL" id="ANU06421.1"/>
    </source>
</evidence>
<dbReference type="PATRIC" id="fig|645517.4.peg.93"/>
<keyword evidence="1" id="KW-1133">Transmembrane helix</keyword>
<dbReference type="STRING" id="645517.A6F65_00093"/>
<evidence type="ECO:0000313" key="3">
    <source>
        <dbReference type="Proteomes" id="UP000092698"/>
    </source>
</evidence>
<dbReference type="Pfam" id="PF12412">
    <property type="entry name" value="DUF3667"/>
    <property type="match status" value="1"/>
</dbReference>
<dbReference type="InterPro" id="IPR022134">
    <property type="entry name" value="DUF3667"/>
</dbReference>
<feature type="transmembrane region" description="Helical" evidence="1">
    <location>
        <begin position="114"/>
        <end position="135"/>
    </location>
</feature>
<name>A0A1C7D517_9SPHN</name>
<dbReference type="KEGG" id="anh:A6F65_00093"/>
<sequence>MSDITDGIGTAIEGGVLARVVEPDASGHPVQTPLDEGGHWQEKNCLNCETPLKGAHCHNCGQRAHLHRTLGAFFHDLMHGVLHFEGKLWRTLPKLAWQPGKLTREYIDGKRARYISPIALFLFVIFITFALISLAGGIGKIEQGPDIATEDEVIETVAEIDRRVEDFSTTIDDPETEPARAAELREEIATLQAERVFFAKLAEMYQDGEIPVEPELQFDPATDPSAAEWINTRWKEAKANPNLLIYKLQTNSYKLSWLLIPLSLPFMWLLFPFSRKFRLYDHTVFVTYSIAFMTFLLVLVSVLGAFELQPLILIPMLYAPFHLYRHLKGTYGLSRFGAIWRVLVLSSFIWIVMASFVMLMTALVLT</sequence>